<accession>A0A286U9K5</accession>
<dbReference type="InterPro" id="IPR015797">
    <property type="entry name" value="NUDIX_hydrolase-like_dom_sf"/>
</dbReference>
<evidence type="ECO:0000256" key="5">
    <source>
        <dbReference type="SAM" id="Phobius"/>
    </source>
</evidence>
<keyword evidence="8" id="KW-1185">Reference proteome</keyword>
<dbReference type="GO" id="GO:0034432">
    <property type="term" value="F:bis(5'-adenosyl)-pentaphosphatase activity"/>
    <property type="evidence" value="ECO:0007669"/>
    <property type="project" value="TreeGrafter"/>
</dbReference>
<dbReference type="EMBL" id="NBII01000008">
    <property type="protein sequence ID" value="PAV16248.1"/>
    <property type="molecule type" value="Genomic_DNA"/>
</dbReference>
<evidence type="ECO:0000256" key="4">
    <source>
        <dbReference type="ARBA" id="ARBA00022842"/>
    </source>
</evidence>
<comment type="caution">
    <text evidence="7">The sequence shown here is derived from an EMBL/GenBank/DDBJ whole genome shotgun (WGS) entry which is preliminary data.</text>
</comment>
<dbReference type="AlphaFoldDB" id="A0A286U9K5"/>
<dbReference type="GO" id="GO:0071543">
    <property type="term" value="P:diphosphoinositol polyphosphate metabolic process"/>
    <property type="evidence" value="ECO:0007669"/>
    <property type="project" value="TreeGrafter"/>
</dbReference>
<organism evidence="7 8">
    <name type="scientific">Pyrrhoderma noxium</name>
    <dbReference type="NCBI Taxonomy" id="2282107"/>
    <lineage>
        <taxon>Eukaryota</taxon>
        <taxon>Fungi</taxon>
        <taxon>Dikarya</taxon>
        <taxon>Basidiomycota</taxon>
        <taxon>Agaricomycotina</taxon>
        <taxon>Agaricomycetes</taxon>
        <taxon>Hymenochaetales</taxon>
        <taxon>Hymenochaetaceae</taxon>
        <taxon>Pyrrhoderma</taxon>
    </lineage>
</organism>
<dbReference type="SUPFAM" id="SSF55811">
    <property type="entry name" value="Nudix"/>
    <property type="match status" value="1"/>
</dbReference>
<evidence type="ECO:0000256" key="3">
    <source>
        <dbReference type="ARBA" id="ARBA00022801"/>
    </source>
</evidence>
<name>A0A286U9K5_9AGAM</name>
<dbReference type="GO" id="GO:0000298">
    <property type="term" value="F:endopolyphosphatase activity"/>
    <property type="evidence" value="ECO:0007669"/>
    <property type="project" value="TreeGrafter"/>
</dbReference>
<dbReference type="CDD" id="cd04666">
    <property type="entry name" value="NUDIX_DIPP2_like_Nudt4"/>
    <property type="match status" value="1"/>
</dbReference>
<keyword evidence="4" id="KW-0460">Magnesium</keyword>
<evidence type="ECO:0000313" key="7">
    <source>
        <dbReference type="EMBL" id="PAV16248.1"/>
    </source>
</evidence>
<dbReference type="Gene3D" id="3.90.79.10">
    <property type="entry name" value="Nucleoside Triphosphate Pyrophosphohydrolase"/>
    <property type="match status" value="1"/>
</dbReference>
<evidence type="ECO:0000313" key="8">
    <source>
        <dbReference type="Proteomes" id="UP000217199"/>
    </source>
</evidence>
<dbReference type="GO" id="GO:1901907">
    <property type="term" value="P:diadenosine pentaphosphate catabolic process"/>
    <property type="evidence" value="ECO:0007669"/>
    <property type="project" value="TreeGrafter"/>
</dbReference>
<proteinExistence type="predicted"/>
<gene>
    <name evidence="7" type="ORF">PNOK_0786800</name>
</gene>
<dbReference type="PANTHER" id="PTHR12629">
    <property type="entry name" value="DIPHOSPHOINOSITOL POLYPHOSPHATE PHOSPHOHYDROLASE"/>
    <property type="match status" value="1"/>
</dbReference>
<keyword evidence="3" id="KW-0378">Hydrolase</keyword>
<keyword evidence="2" id="KW-0479">Metal-binding</keyword>
<dbReference type="GO" id="GO:1901911">
    <property type="term" value="P:adenosine 5'-(hexahydrogen pentaphosphate) catabolic process"/>
    <property type="evidence" value="ECO:0007669"/>
    <property type="project" value="TreeGrafter"/>
</dbReference>
<dbReference type="GO" id="GO:1901909">
    <property type="term" value="P:diadenosine hexaphosphate catabolic process"/>
    <property type="evidence" value="ECO:0007669"/>
    <property type="project" value="TreeGrafter"/>
</dbReference>
<keyword evidence="5" id="KW-0472">Membrane</keyword>
<keyword evidence="5" id="KW-1133">Transmembrane helix</keyword>
<dbReference type="Pfam" id="PF00293">
    <property type="entry name" value="NUDIX"/>
    <property type="match status" value="1"/>
</dbReference>
<dbReference type="GO" id="GO:0046872">
    <property type="term" value="F:metal ion binding"/>
    <property type="evidence" value="ECO:0007669"/>
    <property type="project" value="UniProtKB-KW"/>
</dbReference>
<evidence type="ECO:0000256" key="2">
    <source>
        <dbReference type="ARBA" id="ARBA00022723"/>
    </source>
</evidence>
<dbReference type="PANTHER" id="PTHR12629:SF0">
    <property type="entry name" value="DIPHOSPHOINOSITOL-POLYPHOSPHATE DIPHOSPHATASE"/>
    <property type="match status" value="1"/>
</dbReference>
<sequence>MRHTYRTDPLLTRILKFNPCLCFTEKDRFSRLIRQSETSLFSDTAPLQFRLLLVAASFSLSLPFLLFPLLFSHSLRKIPMSKNRSTPRIVCCAIPISRASGKVLVVTSRKHPDSWVLPKGGLESSDVSLEAATSREALEEAGVQGIVTRFVTTVNGTSATIHFYELDAQSLDDNWLEQHQRRREWMTTPIHTRAEAIAVFALFR</sequence>
<evidence type="ECO:0000259" key="6">
    <source>
        <dbReference type="PROSITE" id="PS51462"/>
    </source>
</evidence>
<dbReference type="GO" id="GO:0005737">
    <property type="term" value="C:cytoplasm"/>
    <property type="evidence" value="ECO:0007669"/>
    <property type="project" value="TreeGrafter"/>
</dbReference>
<dbReference type="GO" id="GO:0008486">
    <property type="term" value="F:diphosphoinositol-polyphosphate diphosphatase activity"/>
    <property type="evidence" value="ECO:0007669"/>
    <property type="project" value="TreeGrafter"/>
</dbReference>
<feature type="transmembrane region" description="Helical" evidence="5">
    <location>
        <begin position="49"/>
        <end position="71"/>
    </location>
</feature>
<dbReference type="InterPro" id="IPR000086">
    <property type="entry name" value="NUDIX_hydrolase_dom"/>
</dbReference>
<evidence type="ECO:0000256" key="1">
    <source>
        <dbReference type="ARBA" id="ARBA00001946"/>
    </source>
</evidence>
<protein>
    <submittedName>
        <fullName evidence="7">Nudix family</fullName>
    </submittedName>
</protein>
<dbReference type="STRING" id="2282107.A0A286U9K5"/>
<reference evidence="7 8" key="1">
    <citation type="journal article" date="2017" name="Mol. Ecol.">
        <title>Comparative and population genomic landscape of Phellinus noxius: A hypervariable fungus causing root rot in trees.</title>
        <authorList>
            <person name="Chung C.L."/>
            <person name="Lee T.J."/>
            <person name="Akiba M."/>
            <person name="Lee H.H."/>
            <person name="Kuo T.H."/>
            <person name="Liu D."/>
            <person name="Ke H.M."/>
            <person name="Yokoi T."/>
            <person name="Roa M.B."/>
            <person name="Lu M.J."/>
            <person name="Chang Y.Y."/>
            <person name="Ann P.J."/>
            <person name="Tsai J.N."/>
            <person name="Chen C.Y."/>
            <person name="Tzean S.S."/>
            <person name="Ota Y."/>
            <person name="Hattori T."/>
            <person name="Sahashi N."/>
            <person name="Liou R.F."/>
            <person name="Kikuchi T."/>
            <person name="Tsai I.J."/>
        </authorList>
    </citation>
    <scope>NUCLEOTIDE SEQUENCE [LARGE SCALE GENOMIC DNA]</scope>
    <source>
        <strain evidence="7 8">FFPRI411160</strain>
    </source>
</reference>
<dbReference type="Proteomes" id="UP000217199">
    <property type="component" value="Unassembled WGS sequence"/>
</dbReference>
<dbReference type="GO" id="GO:0034431">
    <property type="term" value="F:bis(5'-adenosyl)-hexaphosphatase activity"/>
    <property type="evidence" value="ECO:0007669"/>
    <property type="project" value="TreeGrafter"/>
</dbReference>
<comment type="cofactor">
    <cofactor evidence="1">
        <name>Mg(2+)</name>
        <dbReference type="ChEBI" id="CHEBI:18420"/>
    </cofactor>
</comment>
<keyword evidence="5" id="KW-0812">Transmembrane</keyword>
<dbReference type="GO" id="GO:0005634">
    <property type="term" value="C:nucleus"/>
    <property type="evidence" value="ECO:0007669"/>
    <property type="project" value="TreeGrafter"/>
</dbReference>
<dbReference type="InParanoid" id="A0A286U9K5"/>
<dbReference type="FunCoup" id="A0A286U9K5">
    <property type="interactions" value="200"/>
</dbReference>
<dbReference type="InterPro" id="IPR047198">
    <property type="entry name" value="DDP-like_NUDIX"/>
</dbReference>
<dbReference type="OrthoDB" id="2011998at2759"/>
<feature type="domain" description="Nudix hydrolase" evidence="6">
    <location>
        <begin position="86"/>
        <end position="204"/>
    </location>
</feature>
<dbReference type="PROSITE" id="PS51462">
    <property type="entry name" value="NUDIX"/>
    <property type="match status" value="1"/>
</dbReference>